<sequence length="85" mass="10024">MLGGRRREITIGNSEETPRFFPKSRGKQTRSVHERHVICWRHWIPVLLSDRAYCACVRLDYLDKRRRCRENDTQLHLTSGSASGR</sequence>
<evidence type="ECO:0000313" key="2">
    <source>
        <dbReference type="EMBL" id="KAK2848030.1"/>
    </source>
</evidence>
<gene>
    <name evidence="2" type="ORF">Q7C36_009712</name>
</gene>
<proteinExistence type="predicted"/>
<evidence type="ECO:0000313" key="3">
    <source>
        <dbReference type="Proteomes" id="UP001187315"/>
    </source>
</evidence>
<evidence type="ECO:0000256" key="1">
    <source>
        <dbReference type="SAM" id="MobiDB-lite"/>
    </source>
</evidence>
<dbReference type="EMBL" id="JAVHJS010000009">
    <property type="protein sequence ID" value="KAK2848030.1"/>
    <property type="molecule type" value="Genomic_DNA"/>
</dbReference>
<dbReference type="AlphaFoldDB" id="A0AA88N5S5"/>
<name>A0AA88N5S5_TACVA</name>
<protein>
    <submittedName>
        <fullName evidence="2">Uncharacterized protein</fullName>
    </submittedName>
</protein>
<reference evidence="2" key="1">
    <citation type="submission" date="2023-08" db="EMBL/GenBank/DDBJ databases">
        <title>Pelteobagrus vachellii genome.</title>
        <authorList>
            <person name="Liu H."/>
        </authorList>
    </citation>
    <scope>NUCLEOTIDE SEQUENCE</scope>
    <source>
        <strain evidence="2">PRFRI_2022a</strain>
        <tissue evidence="2">Muscle</tissue>
    </source>
</reference>
<keyword evidence="3" id="KW-1185">Reference proteome</keyword>
<comment type="caution">
    <text evidence="2">The sequence shown here is derived from an EMBL/GenBank/DDBJ whole genome shotgun (WGS) entry which is preliminary data.</text>
</comment>
<feature type="region of interest" description="Disordered" evidence="1">
    <location>
        <begin position="1"/>
        <end position="27"/>
    </location>
</feature>
<accession>A0AA88N5S5</accession>
<organism evidence="2 3">
    <name type="scientific">Tachysurus vachellii</name>
    <name type="common">Darkbarbel catfish</name>
    <name type="synonym">Pelteobagrus vachellii</name>
    <dbReference type="NCBI Taxonomy" id="175792"/>
    <lineage>
        <taxon>Eukaryota</taxon>
        <taxon>Metazoa</taxon>
        <taxon>Chordata</taxon>
        <taxon>Craniata</taxon>
        <taxon>Vertebrata</taxon>
        <taxon>Euteleostomi</taxon>
        <taxon>Actinopterygii</taxon>
        <taxon>Neopterygii</taxon>
        <taxon>Teleostei</taxon>
        <taxon>Ostariophysi</taxon>
        <taxon>Siluriformes</taxon>
        <taxon>Bagridae</taxon>
        <taxon>Tachysurus</taxon>
    </lineage>
</organism>
<dbReference type="Proteomes" id="UP001187315">
    <property type="component" value="Unassembled WGS sequence"/>
</dbReference>